<dbReference type="RefSeq" id="WP_225699024.1">
    <property type="nucleotide sequence ID" value="NZ_JAIXNE010000005.1"/>
</dbReference>
<comment type="subcellular location">
    <subcellularLocation>
        <location evidence="2">Endomembrane system</location>
        <topology evidence="2">Peripheral membrane protein</topology>
    </subcellularLocation>
</comment>
<dbReference type="NCBIfam" id="TIGR01216">
    <property type="entry name" value="ATP_synt_epsi"/>
    <property type="match status" value="1"/>
</dbReference>
<evidence type="ECO:0000259" key="9">
    <source>
        <dbReference type="Pfam" id="PF02823"/>
    </source>
</evidence>
<comment type="function">
    <text evidence="1">Produces ATP from ADP in the presence of a proton gradient across the membrane.</text>
</comment>
<name>A0A9X1L0U4_9BACT</name>
<accession>A0A9X1L0U4</accession>
<evidence type="ECO:0000256" key="7">
    <source>
        <dbReference type="ARBA" id="ARBA00023196"/>
    </source>
</evidence>
<sequence length="85" mass="9127">MYLEIVTPSAKVFEGEVSVVTFPGTDGSFQVMNDHAPMVSTLTAGKLVYKNKQGTQSTHITGGVMEVLRNKIVVLADGLTETVQN</sequence>
<keyword evidence="4 8" id="KW-0813">Transport</keyword>
<evidence type="ECO:0000256" key="4">
    <source>
        <dbReference type="ARBA" id="ARBA00022448"/>
    </source>
</evidence>
<dbReference type="AlphaFoldDB" id="A0A9X1L0U4"/>
<dbReference type="Pfam" id="PF02823">
    <property type="entry name" value="ATP-synt_DE_N"/>
    <property type="match status" value="1"/>
</dbReference>
<dbReference type="CDD" id="cd12152">
    <property type="entry name" value="F1-ATPase_delta"/>
    <property type="match status" value="1"/>
</dbReference>
<evidence type="ECO:0000256" key="2">
    <source>
        <dbReference type="ARBA" id="ARBA00004184"/>
    </source>
</evidence>
<evidence type="ECO:0000256" key="6">
    <source>
        <dbReference type="ARBA" id="ARBA00023136"/>
    </source>
</evidence>
<keyword evidence="6" id="KW-0472">Membrane</keyword>
<protein>
    <submittedName>
        <fullName evidence="10">ATP synthase F1 subunit epsilon</fullName>
    </submittedName>
</protein>
<dbReference type="InterPro" id="IPR020546">
    <property type="entry name" value="ATP_synth_F1_dsu/esu_N"/>
</dbReference>
<dbReference type="InterPro" id="IPR001469">
    <property type="entry name" value="ATP_synth_F1_dsu/esu"/>
</dbReference>
<dbReference type="GO" id="GO:0045259">
    <property type="term" value="C:proton-transporting ATP synthase complex"/>
    <property type="evidence" value="ECO:0007669"/>
    <property type="project" value="UniProtKB-KW"/>
</dbReference>
<keyword evidence="5 8" id="KW-0406">Ion transport</keyword>
<dbReference type="SUPFAM" id="SSF51344">
    <property type="entry name" value="Epsilon subunit of F1F0-ATP synthase N-terminal domain"/>
    <property type="match status" value="1"/>
</dbReference>
<reference evidence="10" key="1">
    <citation type="submission" date="2021-09" db="EMBL/GenBank/DDBJ databases">
        <title>Fulvivirga sp. isolated from coastal sediment.</title>
        <authorList>
            <person name="Yu H."/>
        </authorList>
    </citation>
    <scope>NUCLEOTIDE SEQUENCE</scope>
    <source>
        <strain evidence="10">1062</strain>
    </source>
</reference>
<keyword evidence="8" id="KW-0066">ATP synthesis</keyword>
<evidence type="ECO:0000256" key="1">
    <source>
        <dbReference type="ARBA" id="ARBA00003543"/>
    </source>
</evidence>
<dbReference type="Proteomes" id="UP001139409">
    <property type="component" value="Unassembled WGS sequence"/>
</dbReference>
<feature type="domain" description="ATP synthase F1 complex delta/epsilon subunit N-terminal" evidence="9">
    <location>
        <begin position="1"/>
        <end position="77"/>
    </location>
</feature>
<gene>
    <name evidence="10" type="primary">atpC</name>
    <name evidence="10" type="ORF">LDX50_25075</name>
</gene>
<keyword evidence="7 8" id="KW-0139">CF(1)</keyword>
<evidence type="ECO:0000256" key="3">
    <source>
        <dbReference type="ARBA" id="ARBA00005712"/>
    </source>
</evidence>
<dbReference type="InterPro" id="IPR036771">
    <property type="entry name" value="ATPsynth_dsu/esu_N"/>
</dbReference>
<dbReference type="GO" id="GO:0046933">
    <property type="term" value="F:proton-transporting ATP synthase activity, rotational mechanism"/>
    <property type="evidence" value="ECO:0007669"/>
    <property type="project" value="InterPro"/>
</dbReference>
<dbReference type="Gene3D" id="2.60.15.10">
    <property type="entry name" value="F0F1 ATP synthase delta/epsilon subunit, N-terminal"/>
    <property type="match status" value="1"/>
</dbReference>
<comment type="caution">
    <text evidence="10">The sequence shown here is derived from an EMBL/GenBank/DDBJ whole genome shotgun (WGS) entry which is preliminary data.</text>
</comment>
<dbReference type="EMBL" id="JAIXNE010000005">
    <property type="protein sequence ID" value="MCA6078169.1"/>
    <property type="molecule type" value="Genomic_DNA"/>
</dbReference>
<organism evidence="10 11">
    <name type="scientific">Fulvivirga sedimenti</name>
    <dbReference type="NCBI Taxonomy" id="2879465"/>
    <lineage>
        <taxon>Bacteria</taxon>
        <taxon>Pseudomonadati</taxon>
        <taxon>Bacteroidota</taxon>
        <taxon>Cytophagia</taxon>
        <taxon>Cytophagales</taxon>
        <taxon>Fulvivirgaceae</taxon>
        <taxon>Fulvivirga</taxon>
    </lineage>
</organism>
<comment type="subunit">
    <text evidence="8">F-type ATPases have 2 components, CF(1) - the catalytic core - and CF(0) - the membrane proton channel. CF(1) has five subunits: alpha(3), beta(3), gamma(1), delta(1), epsilon(1). CF(0) has three main subunits: a, b and c.</text>
</comment>
<dbReference type="GO" id="GO:0012505">
    <property type="term" value="C:endomembrane system"/>
    <property type="evidence" value="ECO:0007669"/>
    <property type="project" value="UniProtKB-SubCell"/>
</dbReference>
<comment type="similarity">
    <text evidence="3 8">Belongs to the ATPase epsilon chain family.</text>
</comment>
<evidence type="ECO:0000256" key="8">
    <source>
        <dbReference type="RuleBase" id="RU003656"/>
    </source>
</evidence>
<evidence type="ECO:0000256" key="5">
    <source>
        <dbReference type="ARBA" id="ARBA00023065"/>
    </source>
</evidence>
<evidence type="ECO:0000313" key="11">
    <source>
        <dbReference type="Proteomes" id="UP001139409"/>
    </source>
</evidence>
<proteinExistence type="inferred from homology"/>
<keyword evidence="11" id="KW-1185">Reference proteome</keyword>
<evidence type="ECO:0000313" key="10">
    <source>
        <dbReference type="EMBL" id="MCA6078169.1"/>
    </source>
</evidence>